<dbReference type="PROSITE" id="PS50943">
    <property type="entry name" value="HTH_CROC1"/>
    <property type="match status" value="1"/>
</dbReference>
<dbReference type="Gene3D" id="1.10.260.40">
    <property type="entry name" value="lambda repressor-like DNA-binding domains"/>
    <property type="match status" value="1"/>
</dbReference>
<dbReference type="GO" id="GO:0003677">
    <property type="term" value="F:DNA binding"/>
    <property type="evidence" value="ECO:0007669"/>
    <property type="project" value="InterPro"/>
</dbReference>
<dbReference type="InterPro" id="IPR001387">
    <property type="entry name" value="Cro/C1-type_HTH"/>
</dbReference>
<evidence type="ECO:0000259" key="1">
    <source>
        <dbReference type="PROSITE" id="PS50943"/>
    </source>
</evidence>
<dbReference type="Pfam" id="PF01381">
    <property type="entry name" value="HTH_3"/>
    <property type="match status" value="1"/>
</dbReference>
<dbReference type="EMBL" id="JH603168">
    <property type="protein sequence ID" value="EIC22806.1"/>
    <property type="molecule type" value="Genomic_DNA"/>
</dbReference>
<gene>
    <name evidence="2" type="ORF">Thi970DRAFT_00441</name>
</gene>
<reference evidence="3" key="1">
    <citation type="submission" date="2011-06" db="EMBL/GenBank/DDBJ databases">
        <authorList>
            <consortium name="US DOE Joint Genome Institute (JGI-PGF)"/>
            <person name="Lucas S."/>
            <person name="Han J."/>
            <person name="Lapidus A."/>
            <person name="Cheng J.-F."/>
            <person name="Goodwin L."/>
            <person name="Pitluck S."/>
            <person name="Peters L."/>
            <person name="Land M.L."/>
            <person name="Hauser L."/>
            <person name="Vogl K."/>
            <person name="Liu Z."/>
            <person name="Overmann J."/>
            <person name="Frigaard N.-U."/>
            <person name="Bryant D.A."/>
            <person name="Woyke T.J."/>
        </authorList>
    </citation>
    <scope>NUCLEOTIDE SEQUENCE [LARGE SCALE GENOMIC DNA]</scope>
    <source>
        <strain evidence="3">970</strain>
    </source>
</reference>
<dbReference type="InterPro" id="IPR010982">
    <property type="entry name" value="Lambda_DNA-bd_dom_sf"/>
</dbReference>
<sequence length="165" mass="17833">MNGMILPMTGKARSELIRRARRAKGLTQRELGEQVGLPQSTISQIETGDILVDLTLLPRIAAVLDIGGQALHRLLEASDGRRWRAWVWASNRPPNQKLVLLALTDGADGQADLAQLEALTGLNTGTLRAAVEELARVGLLHEARDRLKQGEPIIIAGPSPGRCTP</sequence>
<dbReference type="HOGENOM" id="CLU_1610023_0_0_6"/>
<dbReference type="SMART" id="SM00530">
    <property type="entry name" value="HTH_XRE"/>
    <property type="match status" value="1"/>
</dbReference>
<evidence type="ECO:0000313" key="2">
    <source>
        <dbReference type="EMBL" id="EIC22806.1"/>
    </source>
</evidence>
<proteinExistence type="predicted"/>
<dbReference type="Proteomes" id="UP000002964">
    <property type="component" value="Unassembled WGS sequence"/>
</dbReference>
<dbReference type="SUPFAM" id="SSF47413">
    <property type="entry name" value="lambda repressor-like DNA-binding domains"/>
    <property type="match status" value="1"/>
</dbReference>
<accession>H8YWI0</accession>
<evidence type="ECO:0000313" key="3">
    <source>
        <dbReference type="Proteomes" id="UP000002964"/>
    </source>
</evidence>
<feature type="domain" description="HTH cro/C1-type" evidence="1">
    <location>
        <begin position="17"/>
        <end position="71"/>
    </location>
</feature>
<dbReference type="CDD" id="cd00093">
    <property type="entry name" value="HTH_XRE"/>
    <property type="match status" value="1"/>
</dbReference>
<protein>
    <submittedName>
        <fullName evidence="2">Putative transcription factor, MBF1 like protein</fullName>
    </submittedName>
</protein>
<reference evidence="2 3" key="2">
    <citation type="submission" date="2011-11" db="EMBL/GenBank/DDBJ databases">
        <authorList>
            <consortium name="US DOE Joint Genome Institute"/>
            <person name="Lucas S."/>
            <person name="Han J."/>
            <person name="Lapidus A."/>
            <person name="Cheng J.-F."/>
            <person name="Goodwin L."/>
            <person name="Pitluck S."/>
            <person name="Peters L."/>
            <person name="Ovchinnikova G."/>
            <person name="Zhang X."/>
            <person name="Detter J.C."/>
            <person name="Han C."/>
            <person name="Tapia R."/>
            <person name="Land M."/>
            <person name="Hauser L."/>
            <person name="Kyrpides N."/>
            <person name="Ivanova N."/>
            <person name="Pagani I."/>
            <person name="Vogl K."/>
            <person name="Liu Z."/>
            <person name="Overmann J."/>
            <person name="Frigaard N.-U."/>
            <person name="Bryant D."/>
            <person name="Woyke T."/>
        </authorList>
    </citation>
    <scope>NUCLEOTIDE SEQUENCE [LARGE SCALE GENOMIC DNA]</scope>
    <source>
        <strain evidence="2 3">970</strain>
    </source>
</reference>
<dbReference type="AlphaFoldDB" id="H8YWI0"/>
<organism evidence="2 3">
    <name type="scientific">Thiorhodovibrio frisius</name>
    <dbReference type="NCBI Taxonomy" id="631362"/>
    <lineage>
        <taxon>Bacteria</taxon>
        <taxon>Pseudomonadati</taxon>
        <taxon>Pseudomonadota</taxon>
        <taxon>Gammaproteobacteria</taxon>
        <taxon>Chromatiales</taxon>
        <taxon>Chromatiaceae</taxon>
        <taxon>Thiorhodovibrio</taxon>
    </lineage>
</organism>
<name>H8YWI0_9GAMM</name>
<dbReference type="STRING" id="631362.Thi970DRAFT_00441"/>
<keyword evidence="3" id="KW-1185">Reference proteome</keyword>